<keyword evidence="8" id="KW-0472">Membrane</keyword>
<accession>A0AAW2JQ00</accession>
<evidence type="ECO:0000256" key="5">
    <source>
        <dbReference type="ARBA" id="ARBA00023277"/>
    </source>
</evidence>
<keyword evidence="4" id="KW-0294">Fucose metabolism</keyword>
<keyword evidence="2" id="KW-0328">Glycosyltransferase</keyword>
<protein>
    <recommendedName>
        <fullName evidence="6">O-fucosyltransferase family protein</fullName>
    </recommendedName>
</protein>
<dbReference type="InterPro" id="IPR019378">
    <property type="entry name" value="GDP-Fuc_O-FucTrfase"/>
</dbReference>
<gene>
    <name evidence="9" type="ORF">Sradi_6715000</name>
</gene>
<name>A0AAW2JQ00_SESRA</name>
<comment type="similarity">
    <text evidence="1">Belongs to the glycosyltransferase GT106 family.</text>
</comment>
<keyword evidence="8" id="KW-1133">Transmembrane helix</keyword>
<evidence type="ECO:0000313" key="9">
    <source>
        <dbReference type="EMBL" id="KAL0296629.1"/>
    </source>
</evidence>
<comment type="caution">
    <text evidence="9">The sequence shown here is derived from an EMBL/GenBank/DDBJ whole genome shotgun (WGS) entry which is preliminary data.</text>
</comment>
<keyword evidence="5" id="KW-0119">Carbohydrate metabolism</keyword>
<dbReference type="AlphaFoldDB" id="A0AAW2JQ00"/>
<feature type="region of interest" description="Disordered" evidence="7">
    <location>
        <begin position="1"/>
        <end position="42"/>
    </location>
</feature>
<dbReference type="CDD" id="cd11299">
    <property type="entry name" value="O-FucT_plant"/>
    <property type="match status" value="1"/>
</dbReference>
<sequence>MHAYNRHSGTGRSSPSSPPASPTCRSPRYRNRPFKSARGPPRTLAQRLARGLSFFLKRQGIFLFAPLLYIAGMLFYMGTVSLDVVPFARNRLGPGSVYRSPDLYARIRHEMDSDNSSSDACRYQPYGKTLMKAVSGDHAPTGLPESNGYILVEANGGLNQQRTSICNAVAVAGYLNATLIIPTFRFHSIWKDPSKFDEIYDEEFFIKTLQNDVRVVRTVPVHIMERFDHNMTNVYNFKIKAWSSIQYYSATVLPKLLEEKIVRVFPFANRLSFDAPPAVQRLRCLANYQALRFSNPILTLGETLVARMKEHSANNGGKYISIHLRFEEVGLMLRGMGFNSNTSIFLASGRIYDAERHMAPLLEMFPLLQTKETLASEEELAPFQNYSSRMAALDYTVCLHSEVFVTTQGGNFPQFLLGHRSYLYGGHSRTIRPDKRKLAFLFGSPSIGWKSFKHQMLNMRATSEFKEKAFDHDGNLKQPKELSINKVGHALHERDPVFRSFSISEKVSSLLCSLGYKRPVVIQSMYIFKQPGIGGEVVPHQDNSFLYTNPPTCTGLWLALEDATITNGCLWAIPGSHKNGLVRRFIRDEKGVHFDKPSPSYDQKDFVSIEVKAGSLVVIHGDLIHQRSALLSNYKCTLNYEKFT</sequence>
<evidence type="ECO:0000256" key="2">
    <source>
        <dbReference type="ARBA" id="ARBA00022676"/>
    </source>
</evidence>
<reference evidence="9" key="2">
    <citation type="journal article" date="2024" name="Plant">
        <title>Genomic evolution and insights into agronomic trait innovations of Sesamum species.</title>
        <authorList>
            <person name="Miao H."/>
            <person name="Wang L."/>
            <person name="Qu L."/>
            <person name="Liu H."/>
            <person name="Sun Y."/>
            <person name="Le M."/>
            <person name="Wang Q."/>
            <person name="Wei S."/>
            <person name="Zheng Y."/>
            <person name="Lin W."/>
            <person name="Duan Y."/>
            <person name="Cao H."/>
            <person name="Xiong S."/>
            <person name="Wang X."/>
            <person name="Wei L."/>
            <person name="Li C."/>
            <person name="Ma Q."/>
            <person name="Ju M."/>
            <person name="Zhao R."/>
            <person name="Li G."/>
            <person name="Mu C."/>
            <person name="Tian Q."/>
            <person name="Mei H."/>
            <person name="Zhang T."/>
            <person name="Gao T."/>
            <person name="Zhang H."/>
        </authorList>
    </citation>
    <scope>NUCLEOTIDE SEQUENCE</scope>
    <source>
        <strain evidence="9">G02</strain>
    </source>
</reference>
<dbReference type="GO" id="GO:0016757">
    <property type="term" value="F:glycosyltransferase activity"/>
    <property type="evidence" value="ECO:0007669"/>
    <property type="project" value="UniProtKB-KW"/>
</dbReference>
<dbReference type="Gene3D" id="2.60.120.620">
    <property type="entry name" value="q2cbj1_9rhob like domain"/>
    <property type="match status" value="1"/>
</dbReference>
<evidence type="ECO:0000256" key="3">
    <source>
        <dbReference type="ARBA" id="ARBA00022679"/>
    </source>
</evidence>
<organism evidence="9">
    <name type="scientific">Sesamum radiatum</name>
    <name type="common">Black benniseed</name>
    <dbReference type="NCBI Taxonomy" id="300843"/>
    <lineage>
        <taxon>Eukaryota</taxon>
        <taxon>Viridiplantae</taxon>
        <taxon>Streptophyta</taxon>
        <taxon>Embryophyta</taxon>
        <taxon>Tracheophyta</taxon>
        <taxon>Spermatophyta</taxon>
        <taxon>Magnoliopsida</taxon>
        <taxon>eudicotyledons</taxon>
        <taxon>Gunneridae</taxon>
        <taxon>Pentapetalae</taxon>
        <taxon>asterids</taxon>
        <taxon>lamiids</taxon>
        <taxon>Lamiales</taxon>
        <taxon>Pedaliaceae</taxon>
        <taxon>Sesamum</taxon>
    </lineage>
</organism>
<proteinExistence type="inferred from homology"/>
<dbReference type="InterPro" id="IPR024709">
    <property type="entry name" value="FucosylTrfase_pln"/>
</dbReference>
<dbReference type="PANTHER" id="PTHR31288">
    <property type="entry name" value="O-FUCOSYLTRANSFERASE FAMILY PROTEIN"/>
    <property type="match status" value="1"/>
</dbReference>
<dbReference type="SUPFAM" id="SSF51197">
    <property type="entry name" value="Clavaminate synthase-like"/>
    <property type="match status" value="1"/>
</dbReference>
<feature type="transmembrane region" description="Helical" evidence="8">
    <location>
        <begin position="60"/>
        <end position="82"/>
    </location>
</feature>
<evidence type="ECO:0000256" key="1">
    <source>
        <dbReference type="ARBA" id="ARBA00007737"/>
    </source>
</evidence>
<evidence type="ECO:0000256" key="6">
    <source>
        <dbReference type="ARBA" id="ARBA00030350"/>
    </source>
</evidence>
<dbReference type="PANTHER" id="PTHR31288:SF10">
    <property type="entry name" value="PROTEIN ESMERALDA 1"/>
    <property type="match status" value="1"/>
</dbReference>
<keyword evidence="3" id="KW-0808">Transferase</keyword>
<dbReference type="Pfam" id="PF05721">
    <property type="entry name" value="PhyH"/>
    <property type="match status" value="1"/>
</dbReference>
<dbReference type="GO" id="GO:0006004">
    <property type="term" value="P:fucose metabolic process"/>
    <property type="evidence" value="ECO:0007669"/>
    <property type="project" value="UniProtKB-KW"/>
</dbReference>
<evidence type="ECO:0000256" key="8">
    <source>
        <dbReference type="SAM" id="Phobius"/>
    </source>
</evidence>
<keyword evidence="8" id="KW-0812">Transmembrane</keyword>
<dbReference type="EMBL" id="JACGWJ010000032">
    <property type="protein sequence ID" value="KAL0296629.1"/>
    <property type="molecule type" value="Genomic_DNA"/>
</dbReference>
<evidence type="ECO:0000256" key="7">
    <source>
        <dbReference type="SAM" id="MobiDB-lite"/>
    </source>
</evidence>
<dbReference type="InterPro" id="IPR008775">
    <property type="entry name" value="Phytyl_CoA_dOase-like"/>
</dbReference>
<evidence type="ECO:0000256" key="4">
    <source>
        <dbReference type="ARBA" id="ARBA00023253"/>
    </source>
</evidence>
<reference evidence="9" key="1">
    <citation type="submission" date="2020-06" db="EMBL/GenBank/DDBJ databases">
        <authorList>
            <person name="Li T."/>
            <person name="Hu X."/>
            <person name="Zhang T."/>
            <person name="Song X."/>
            <person name="Zhang H."/>
            <person name="Dai N."/>
            <person name="Sheng W."/>
            <person name="Hou X."/>
            <person name="Wei L."/>
        </authorList>
    </citation>
    <scope>NUCLEOTIDE SEQUENCE</scope>
    <source>
        <strain evidence="9">G02</strain>
        <tissue evidence="9">Leaf</tissue>
    </source>
</reference>
<dbReference type="Pfam" id="PF10250">
    <property type="entry name" value="O-FucT"/>
    <property type="match status" value="2"/>
</dbReference>